<sequence>MEPQKLQPVLQAIQINIIKQEGVCLLHQALGGLGTMEGLLSGAGDAFQIGQTLFGGSGGGGQTPLGGSGVGGQAPLDGSGGSGFGGGLGDGGFAGSGYGGTPCGGGGLGP</sequence>
<organism evidence="2 3">
    <name type="scientific">Sphagnum jensenii</name>
    <dbReference type="NCBI Taxonomy" id="128206"/>
    <lineage>
        <taxon>Eukaryota</taxon>
        <taxon>Viridiplantae</taxon>
        <taxon>Streptophyta</taxon>
        <taxon>Embryophyta</taxon>
        <taxon>Bryophyta</taxon>
        <taxon>Sphagnophytina</taxon>
        <taxon>Sphagnopsida</taxon>
        <taxon>Sphagnales</taxon>
        <taxon>Sphagnaceae</taxon>
        <taxon>Sphagnum</taxon>
    </lineage>
</organism>
<gene>
    <name evidence="2" type="ORF">CSSPJE1EN1_LOCUS20969</name>
</gene>
<proteinExistence type="predicted"/>
<evidence type="ECO:0000313" key="3">
    <source>
        <dbReference type="Proteomes" id="UP001497444"/>
    </source>
</evidence>
<reference evidence="2" key="1">
    <citation type="submission" date="2024-02" db="EMBL/GenBank/DDBJ databases">
        <authorList>
            <consortium name="ELIXIR-Norway"/>
            <consortium name="Elixir Norway"/>
        </authorList>
    </citation>
    <scope>NUCLEOTIDE SEQUENCE</scope>
</reference>
<accession>A0ABP0XAU2</accession>
<name>A0ABP0XAU2_9BRYO</name>
<dbReference type="Proteomes" id="UP001497444">
    <property type="component" value="Chromosome 6"/>
</dbReference>
<protein>
    <submittedName>
        <fullName evidence="2">Uncharacterized protein</fullName>
    </submittedName>
</protein>
<evidence type="ECO:0000313" key="2">
    <source>
        <dbReference type="EMBL" id="CAK9275491.1"/>
    </source>
</evidence>
<dbReference type="EMBL" id="OZ020101">
    <property type="protein sequence ID" value="CAK9275491.1"/>
    <property type="molecule type" value="Genomic_DNA"/>
</dbReference>
<feature type="region of interest" description="Disordered" evidence="1">
    <location>
        <begin position="58"/>
        <end position="85"/>
    </location>
</feature>
<evidence type="ECO:0000256" key="1">
    <source>
        <dbReference type="SAM" id="MobiDB-lite"/>
    </source>
</evidence>
<keyword evidence="3" id="KW-1185">Reference proteome</keyword>